<keyword evidence="4" id="KW-0564">Palmitate</keyword>
<comment type="subunit">
    <text evidence="4">Part of the Bam complex.</text>
</comment>
<keyword evidence="2 4" id="KW-0472">Membrane</keyword>
<evidence type="ECO:0000313" key="7">
    <source>
        <dbReference type="EMBL" id="TFZ08466.1"/>
    </source>
</evidence>
<organism evidence="7 8">
    <name type="scientific">Ramlibacter humi</name>
    <dbReference type="NCBI Taxonomy" id="2530451"/>
    <lineage>
        <taxon>Bacteria</taxon>
        <taxon>Pseudomonadati</taxon>
        <taxon>Pseudomonadota</taxon>
        <taxon>Betaproteobacteria</taxon>
        <taxon>Burkholderiales</taxon>
        <taxon>Comamonadaceae</taxon>
        <taxon>Ramlibacter</taxon>
    </lineage>
</organism>
<keyword evidence="3 4" id="KW-0998">Cell outer membrane</keyword>
<keyword evidence="4" id="KW-0449">Lipoprotein</keyword>
<dbReference type="PROSITE" id="PS51257">
    <property type="entry name" value="PROKAR_LIPOPROTEIN"/>
    <property type="match status" value="1"/>
</dbReference>
<dbReference type="EMBL" id="SMLK01000001">
    <property type="protein sequence ID" value="TFZ08466.1"/>
    <property type="molecule type" value="Genomic_DNA"/>
</dbReference>
<dbReference type="HAMAP" id="MF_00923">
    <property type="entry name" value="OM_assembly_BamB"/>
    <property type="match status" value="1"/>
</dbReference>
<gene>
    <name evidence="4 7" type="primary">bamB</name>
    <name evidence="7" type="ORF">EZ216_04730</name>
</gene>
<dbReference type="AlphaFoldDB" id="A0A4Z0C9Y7"/>
<dbReference type="InterPro" id="IPR002372">
    <property type="entry name" value="PQQ_rpt_dom"/>
</dbReference>
<dbReference type="NCBIfam" id="TIGR03300">
    <property type="entry name" value="assembly_YfgL"/>
    <property type="match status" value="1"/>
</dbReference>
<sequence>MMKPVMRTLAVALAATALAGCSVFSFFSGPEKPKAAELPANPATLGVRPAWANHVGPVNFPLVINVTGNQLAVAAGDGTVAVLDAATGRDLWRGNAGAPIAAGVGSDGTTLAVITTANDLVALSGGRVLWREKLPAQSYTAPLVAGNRVFVLAGDRSVSAFDGQSGRKLWTQSRPGEPLVLRQAGVLLAVGDTLLAGQGGRLVGFNPLNGSVRWEAPVASARGTNDVERLIDLVGRVSRQGNSVCTRAFQTAVGCVDASRGQVAWSKPANGSDGVGGDDRFVVGTESDGRVVAWRRDNGERAWIYDRLLHRTLTGPVVVGSSVAFGDADGNLHVLARDDGTLRNRIPTDGSGAAAAPVVAGSTMVMVTRNGGVHAFVPQ</sequence>
<evidence type="ECO:0000256" key="1">
    <source>
        <dbReference type="ARBA" id="ARBA00022729"/>
    </source>
</evidence>
<dbReference type="InterPro" id="IPR011047">
    <property type="entry name" value="Quinoprotein_ADH-like_sf"/>
</dbReference>
<dbReference type="Gene3D" id="2.130.10.10">
    <property type="entry name" value="YVTN repeat-like/Quinoprotein amine dehydrogenase"/>
    <property type="match status" value="1"/>
</dbReference>
<dbReference type="PANTHER" id="PTHR34512">
    <property type="entry name" value="CELL SURFACE PROTEIN"/>
    <property type="match status" value="1"/>
</dbReference>
<dbReference type="InterPro" id="IPR015943">
    <property type="entry name" value="WD40/YVTN_repeat-like_dom_sf"/>
</dbReference>
<dbReference type="PANTHER" id="PTHR34512:SF30">
    <property type="entry name" value="OUTER MEMBRANE PROTEIN ASSEMBLY FACTOR BAMB"/>
    <property type="match status" value="1"/>
</dbReference>
<dbReference type="InterPro" id="IPR017687">
    <property type="entry name" value="BamB"/>
</dbReference>
<dbReference type="GO" id="GO:0009279">
    <property type="term" value="C:cell outer membrane"/>
    <property type="evidence" value="ECO:0007669"/>
    <property type="project" value="UniProtKB-SubCell"/>
</dbReference>
<keyword evidence="1 4" id="KW-0732">Signal</keyword>
<dbReference type="GO" id="GO:0043165">
    <property type="term" value="P:Gram-negative-bacterium-type cell outer membrane assembly"/>
    <property type="evidence" value="ECO:0007669"/>
    <property type="project" value="UniProtKB-UniRule"/>
</dbReference>
<dbReference type="GO" id="GO:0051205">
    <property type="term" value="P:protein insertion into membrane"/>
    <property type="evidence" value="ECO:0007669"/>
    <property type="project" value="UniProtKB-UniRule"/>
</dbReference>
<proteinExistence type="inferred from homology"/>
<evidence type="ECO:0000259" key="6">
    <source>
        <dbReference type="Pfam" id="PF13360"/>
    </source>
</evidence>
<dbReference type="SUPFAM" id="SSF50998">
    <property type="entry name" value="Quinoprotein alcohol dehydrogenase-like"/>
    <property type="match status" value="1"/>
</dbReference>
<comment type="similarity">
    <text evidence="4">Belongs to the BamB family.</text>
</comment>
<comment type="subcellular location">
    <subcellularLocation>
        <location evidence="4">Cell outer membrane</location>
        <topology evidence="4">Lipid-anchor</topology>
    </subcellularLocation>
</comment>
<evidence type="ECO:0000313" key="8">
    <source>
        <dbReference type="Proteomes" id="UP000297839"/>
    </source>
</evidence>
<dbReference type="InterPro" id="IPR018391">
    <property type="entry name" value="PQQ_b-propeller_rpt"/>
</dbReference>
<evidence type="ECO:0000256" key="2">
    <source>
        <dbReference type="ARBA" id="ARBA00023136"/>
    </source>
</evidence>
<evidence type="ECO:0000256" key="4">
    <source>
        <dbReference type="HAMAP-Rule" id="MF_00923"/>
    </source>
</evidence>
<dbReference type="Proteomes" id="UP000297839">
    <property type="component" value="Unassembled WGS sequence"/>
</dbReference>
<keyword evidence="8" id="KW-1185">Reference proteome</keyword>
<name>A0A4Z0C9Y7_9BURK</name>
<accession>A0A4Z0C9Y7</accession>
<feature type="signal peptide" evidence="5">
    <location>
        <begin position="1"/>
        <end position="19"/>
    </location>
</feature>
<protein>
    <recommendedName>
        <fullName evidence="4">Outer membrane protein assembly factor BamB</fullName>
    </recommendedName>
</protein>
<evidence type="ECO:0000256" key="5">
    <source>
        <dbReference type="SAM" id="SignalP"/>
    </source>
</evidence>
<comment type="caution">
    <text evidence="7">The sequence shown here is derived from an EMBL/GenBank/DDBJ whole genome shotgun (WGS) entry which is preliminary data.</text>
</comment>
<dbReference type="Pfam" id="PF13360">
    <property type="entry name" value="PQQ_2"/>
    <property type="match status" value="1"/>
</dbReference>
<evidence type="ECO:0000256" key="3">
    <source>
        <dbReference type="ARBA" id="ARBA00023237"/>
    </source>
</evidence>
<feature type="domain" description="Pyrrolo-quinoline quinone repeat" evidence="6">
    <location>
        <begin position="77"/>
        <end position="305"/>
    </location>
</feature>
<feature type="chain" id="PRO_5021519872" description="Outer membrane protein assembly factor BamB" evidence="5">
    <location>
        <begin position="20"/>
        <end position="379"/>
    </location>
</feature>
<dbReference type="SMART" id="SM00564">
    <property type="entry name" value="PQQ"/>
    <property type="match status" value="5"/>
</dbReference>
<dbReference type="OrthoDB" id="5173551at2"/>
<comment type="function">
    <text evidence="4">Part of the outer membrane protein assembly complex, which is involved in assembly and insertion of beta-barrel proteins into the outer membrane.</text>
</comment>
<reference evidence="7 8" key="1">
    <citation type="submission" date="2019-03" db="EMBL/GenBank/DDBJ databases">
        <title>Ramlibacter sp. 18x22-1, whole genome shotgun sequence.</title>
        <authorList>
            <person name="Zhang X."/>
            <person name="Feng G."/>
            <person name="Zhu H."/>
        </authorList>
    </citation>
    <scope>NUCLEOTIDE SEQUENCE [LARGE SCALE GENOMIC DNA]</scope>
    <source>
        <strain evidence="7 8">18x22-1</strain>
    </source>
</reference>
<dbReference type="RefSeq" id="WP_135248402.1">
    <property type="nucleotide sequence ID" value="NZ_SMLK01000001.1"/>
</dbReference>